<keyword evidence="2" id="KW-0813">Transport</keyword>
<evidence type="ECO:0000256" key="3">
    <source>
        <dbReference type="ARBA" id="ARBA00022475"/>
    </source>
</evidence>
<keyword evidence="12" id="KW-1185">Reference proteome</keyword>
<keyword evidence="5" id="KW-0598">Phosphotransferase system</keyword>
<dbReference type="GO" id="GO:0005886">
    <property type="term" value="C:plasma membrane"/>
    <property type="evidence" value="ECO:0007669"/>
    <property type="project" value="UniProtKB-SubCell"/>
</dbReference>
<dbReference type="GO" id="GO:0009401">
    <property type="term" value="P:phosphoenolpyruvate-dependent sugar phosphotransferase system"/>
    <property type="evidence" value="ECO:0007669"/>
    <property type="project" value="UniProtKB-KW"/>
</dbReference>
<evidence type="ECO:0000256" key="6">
    <source>
        <dbReference type="ARBA" id="ARBA00022692"/>
    </source>
</evidence>
<dbReference type="OrthoDB" id="9782569at2"/>
<feature type="transmembrane region" description="Helical" evidence="9">
    <location>
        <begin position="323"/>
        <end position="343"/>
    </location>
</feature>
<dbReference type="RefSeq" id="WP_006779219.1">
    <property type="nucleotide sequence ID" value="NZ_CP040506.1"/>
</dbReference>
<keyword evidence="3" id="KW-1003">Cell membrane</keyword>
<feature type="transmembrane region" description="Helical" evidence="9">
    <location>
        <begin position="140"/>
        <end position="162"/>
    </location>
</feature>
<evidence type="ECO:0000256" key="2">
    <source>
        <dbReference type="ARBA" id="ARBA00022448"/>
    </source>
</evidence>
<dbReference type="PATRIC" id="fig|742737.3.peg.1242"/>
<evidence type="ECO:0000256" key="1">
    <source>
        <dbReference type="ARBA" id="ARBA00004429"/>
    </source>
</evidence>
<feature type="transmembrane region" description="Helical" evidence="9">
    <location>
        <begin position="109"/>
        <end position="128"/>
    </location>
</feature>
<evidence type="ECO:0000256" key="5">
    <source>
        <dbReference type="ARBA" id="ARBA00022683"/>
    </source>
</evidence>
<dbReference type="NCBIfam" id="TIGR01427">
    <property type="entry name" value="PTS_IIC_fructo"/>
    <property type="match status" value="1"/>
</dbReference>
<evidence type="ECO:0000313" key="12">
    <source>
        <dbReference type="Proteomes" id="UP000005384"/>
    </source>
</evidence>
<keyword evidence="4" id="KW-0762">Sugar transport</keyword>
<feature type="domain" description="PTS EIIC type-2" evidence="10">
    <location>
        <begin position="18"/>
        <end position="354"/>
    </location>
</feature>
<dbReference type="GO" id="GO:0090563">
    <property type="term" value="F:protein-phosphocysteine-sugar phosphotransferase activity"/>
    <property type="evidence" value="ECO:0007669"/>
    <property type="project" value="TreeGrafter"/>
</dbReference>
<organism evidence="11 12">
    <name type="scientific">Hungatella hathewayi WAL-18680</name>
    <dbReference type="NCBI Taxonomy" id="742737"/>
    <lineage>
        <taxon>Bacteria</taxon>
        <taxon>Bacillati</taxon>
        <taxon>Bacillota</taxon>
        <taxon>Clostridia</taxon>
        <taxon>Lachnospirales</taxon>
        <taxon>Lachnospiraceae</taxon>
        <taxon>Hungatella</taxon>
    </lineage>
</organism>
<name>G5ICP9_9FIRM</name>
<dbReference type="InterPro" id="IPR006327">
    <property type="entry name" value="PTS_IIC_fruc"/>
</dbReference>
<evidence type="ECO:0000256" key="8">
    <source>
        <dbReference type="ARBA" id="ARBA00023136"/>
    </source>
</evidence>
<dbReference type="PANTHER" id="PTHR30505">
    <property type="entry name" value="FRUCTOSE-LIKE PERMEASE"/>
    <property type="match status" value="1"/>
</dbReference>
<reference evidence="11 12" key="1">
    <citation type="submission" date="2011-08" db="EMBL/GenBank/DDBJ databases">
        <title>The Genome Sequence of Clostridium hathewayi WAL-18680.</title>
        <authorList>
            <consortium name="The Broad Institute Genome Sequencing Platform"/>
            <person name="Earl A."/>
            <person name="Ward D."/>
            <person name="Feldgarden M."/>
            <person name="Gevers D."/>
            <person name="Finegold S.M."/>
            <person name="Summanen P.H."/>
            <person name="Molitoris D.R."/>
            <person name="Song M."/>
            <person name="Daigneault M."/>
            <person name="Allen-Vercoe E."/>
            <person name="Young S.K."/>
            <person name="Zeng Q."/>
            <person name="Gargeya S."/>
            <person name="Fitzgerald M."/>
            <person name="Haas B."/>
            <person name="Abouelleil A."/>
            <person name="Alvarado L."/>
            <person name="Arachchi H.M."/>
            <person name="Berlin A."/>
            <person name="Brown A."/>
            <person name="Chapman S.B."/>
            <person name="Chen Z."/>
            <person name="Dunbar C."/>
            <person name="Freedman E."/>
            <person name="Gearin G."/>
            <person name="Gellesch M."/>
            <person name="Goldberg J."/>
            <person name="Griggs A."/>
            <person name="Gujja S."/>
            <person name="Heiman D."/>
            <person name="Howarth C."/>
            <person name="Larson L."/>
            <person name="Lui A."/>
            <person name="MacDonald P.J.P."/>
            <person name="Montmayeur A."/>
            <person name="Murphy C."/>
            <person name="Neiman D."/>
            <person name="Pearson M."/>
            <person name="Priest M."/>
            <person name="Roberts A."/>
            <person name="Saif S."/>
            <person name="Shea T."/>
            <person name="Shenoy N."/>
            <person name="Sisk P."/>
            <person name="Stolte C."/>
            <person name="Sykes S."/>
            <person name="Wortman J."/>
            <person name="Nusbaum C."/>
            <person name="Birren B."/>
        </authorList>
    </citation>
    <scope>NUCLEOTIDE SEQUENCE [LARGE SCALE GENOMIC DNA]</scope>
    <source>
        <strain evidence="11 12">WAL-18680</strain>
    </source>
</reference>
<dbReference type="HOGENOM" id="CLU_013155_0_1_9"/>
<feature type="transmembrane region" description="Helical" evidence="9">
    <location>
        <begin position="64"/>
        <end position="89"/>
    </location>
</feature>
<comment type="subcellular location">
    <subcellularLocation>
        <location evidence="1">Cell inner membrane</location>
        <topology evidence="1">Multi-pass membrane protein</topology>
    </subcellularLocation>
</comment>
<dbReference type="GO" id="GO:0005351">
    <property type="term" value="F:carbohydrate:proton symporter activity"/>
    <property type="evidence" value="ECO:0007669"/>
    <property type="project" value="InterPro"/>
</dbReference>
<accession>G5ICP9</accession>
<dbReference type="InterPro" id="IPR013014">
    <property type="entry name" value="PTS_EIIC_2"/>
</dbReference>
<dbReference type="GO" id="GO:0008982">
    <property type="term" value="F:protein-N(PI)-phosphohistidine-sugar phosphotransferase activity"/>
    <property type="evidence" value="ECO:0007669"/>
    <property type="project" value="InterPro"/>
</dbReference>
<proteinExistence type="predicted"/>
<feature type="transmembrane region" description="Helical" evidence="9">
    <location>
        <begin position="22"/>
        <end position="43"/>
    </location>
</feature>
<sequence length="354" mass="37170">MAELKRKNAKKKSTGAFIKDSFMTGISYMIPVIVGGGVLQAIAKMLGGYNIGAEMANIDTFAKVIYLIGSSLWQFTVPAVAAFTAYAMADKPGIAPGLAMGALANSINTGFVGGLIGGILVGYVVLAFKKINVPKSLQGIMPILVIPVFTTLICGLVMYYILGRPISWGMTTLQNWLMGLNNGSKFVLGAVIGAMMCFDMGGPIGKAAAMFTNGLNADGFFIPTSAKMCSGMTAPMGIALATFLGGKKKFDAIDRENAKSAFLLSFCYIEEAVIPFLVNDPIRVIASCMIGGAVTGGLCMVTMLESPAVHGGAFVIAMTSNPLLFVGLWMLGSCITGVLYALLKKPLAVQEENE</sequence>
<evidence type="ECO:0000256" key="7">
    <source>
        <dbReference type="ARBA" id="ARBA00022989"/>
    </source>
</evidence>
<dbReference type="InterPro" id="IPR050864">
    <property type="entry name" value="Bacterial_PTS_Sugar_Transport"/>
</dbReference>
<dbReference type="EMBL" id="ADLN01000012">
    <property type="protein sequence ID" value="EHI60670.1"/>
    <property type="molecule type" value="Genomic_DNA"/>
</dbReference>
<dbReference type="InterPro" id="IPR003352">
    <property type="entry name" value="PTS_EIIC"/>
</dbReference>
<evidence type="ECO:0000259" key="10">
    <source>
        <dbReference type="PROSITE" id="PS51104"/>
    </source>
</evidence>
<dbReference type="PROSITE" id="PS51104">
    <property type="entry name" value="PTS_EIIC_TYPE_2"/>
    <property type="match status" value="1"/>
</dbReference>
<keyword evidence="6 9" id="KW-0812">Transmembrane</keyword>
<protein>
    <recommendedName>
        <fullName evidence="10">PTS EIIC type-2 domain-containing protein</fullName>
    </recommendedName>
</protein>
<gene>
    <name evidence="11" type="ORF">HMPREF9473_01234</name>
</gene>
<keyword evidence="8 9" id="KW-0472">Membrane</keyword>
<comment type="caution">
    <text evidence="11">The sequence shown here is derived from an EMBL/GenBank/DDBJ whole genome shotgun (WGS) entry which is preliminary data.</text>
</comment>
<dbReference type="Proteomes" id="UP000005384">
    <property type="component" value="Unassembled WGS sequence"/>
</dbReference>
<dbReference type="AlphaFoldDB" id="G5ICP9"/>
<dbReference type="PANTHER" id="PTHR30505:SF0">
    <property type="entry name" value="FRUCTOSE-LIKE PTS SYSTEM EIIBC COMPONENT-RELATED"/>
    <property type="match status" value="1"/>
</dbReference>
<evidence type="ECO:0000256" key="4">
    <source>
        <dbReference type="ARBA" id="ARBA00022597"/>
    </source>
</evidence>
<evidence type="ECO:0000256" key="9">
    <source>
        <dbReference type="SAM" id="Phobius"/>
    </source>
</evidence>
<feature type="transmembrane region" description="Helical" evidence="9">
    <location>
        <begin position="284"/>
        <end position="303"/>
    </location>
</feature>
<dbReference type="Pfam" id="PF02378">
    <property type="entry name" value="PTS_EIIC"/>
    <property type="match status" value="1"/>
</dbReference>
<keyword evidence="7 9" id="KW-1133">Transmembrane helix</keyword>
<evidence type="ECO:0000313" key="11">
    <source>
        <dbReference type="EMBL" id="EHI60670.1"/>
    </source>
</evidence>
<feature type="transmembrane region" description="Helical" evidence="9">
    <location>
        <begin position="182"/>
        <end position="201"/>
    </location>
</feature>